<keyword evidence="2" id="KW-1133">Transmembrane helix</keyword>
<dbReference type="STRING" id="136037.A0A067QQK2"/>
<evidence type="ECO:0000313" key="3">
    <source>
        <dbReference type="EMBL" id="KDR06746.1"/>
    </source>
</evidence>
<feature type="compositionally biased region" description="Basic and acidic residues" evidence="1">
    <location>
        <begin position="59"/>
        <end position="73"/>
    </location>
</feature>
<feature type="compositionally biased region" description="Polar residues" evidence="1">
    <location>
        <begin position="44"/>
        <end position="55"/>
    </location>
</feature>
<feature type="compositionally biased region" description="Polar residues" evidence="1">
    <location>
        <begin position="133"/>
        <end position="154"/>
    </location>
</feature>
<feature type="region of interest" description="Disordered" evidence="1">
    <location>
        <begin position="1"/>
        <end position="31"/>
    </location>
</feature>
<feature type="transmembrane region" description="Helical" evidence="2">
    <location>
        <begin position="223"/>
        <end position="248"/>
    </location>
</feature>
<dbReference type="EMBL" id="KK853557">
    <property type="protein sequence ID" value="KDR06746.1"/>
    <property type="molecule type" value="Genomic_DNA"/>
</dbReference>
<sequence>MIPAAEHESSNARLRHLDDAEMADSPYSPPESFTIVGSRIQTFGNGISKPPSASSLDLPIDKAENGTDNKPLDSDDLIAGSREKGQGKEIPKIVPPLATSSEVVNTPSQSGRHSDNVTKISYVSPINSENVDGNASLGSVTDNANSSTVTSDGQSLPLYPESSVLTLPSIVPGLKQVGNVTIAAKDIEDNETTVITLSPTVMPVSDGRIAASAPSGSYHGLDAASITGISLGILVFAALVGAVSFVLYRRRFLNKPQTLNDKCSNPDSSGYIDDSTLRENSEEMYSLDNDSFLNSLEAMTIQNYWTDNVKHTKL</sequence>
<proteinExistence type="predicted"/>
<dbReference type="CDD" id="cd12087">
    <property type="entry name" value="TM_EGFR-like"/>
    <property type="match status" value="1"/>
</dbReference>
<organism evidence="3 4">
    <name type="scientific">Zootermopsis nevadensis</name>
    <name type="common">Dampwood termite</name>
    <dbReference type="NCBI Taxonomy" id="136037"/>
    <lineage>
        <taxon>Eukaryota</taxon>
        <taxon>Metazoa</taxon>
        <taxon>Ecdysozoa</taxon>
        <taxon>Arthropoda</taxon>
        <taxon>Hexapoda</taxon>
        <taxon>Insecta</taxon>
        <taxon>Pterygota</taxon>
        <taxon>Neoptera</taxon>
        <taxon>Polyneoptera</taxon>
        <taxon>Dictyoptera</taxon>
        <taxon>Blattodea</taxon>
        <taxon>Blattoidea</taxon>
        <taxon>Termitoidae</taxon>
        <taxon>Termopsidae</taxon>
        <taxon>Zootermopsis</taxon>
    </lineage>
</organism>
<feature type="region of interest" description="Disordered" evidence="1">
    <location>
        <begin position="133"/>
        <end position="155"/>
    </location>
</feature>
<gene>
    <name evidence="3" type="ORF">L798_03890</name>
</gene>
<evidence type="ECO:0000256" key="1">
    <source>
        <dbReference type="SAM" id="MobiDB-lite"/>
    </source>
</evidence>
<keyword evidence="4" id="KW-1185">Reference proteome</keyword>
<dbReference type="eggNOG" id="ENOG502S4WX">
    <property type="taxonomic scope" value="Eukaryota"/>
</dbReference>
<reference evidence="3 4" key="1">
    <citation type="journal article" date="2014" name="Nat. Commun.">
        <title>Molecular traces of alternative social organization in a termite genome.</title>
        <authorList>
            <person name="Terrapon N."/>
            <person name="Li C."/>
            <person name="Robertson H.M."/>
            <person name="Ji L."/>
            <person name="Meng X."/>
            <person name="Booth W."/>
            <person name="Chen Z."/>
            <person name="Childers C.P."/>
            <person name="Glastad K.M."/>
            <person name="Gokhale K."/>
            <person name="Gowin J."/>
            <person name="Gronenberg W."/>
            <person name="Hermansen R.A."/>
            <person name="Hu H."/>
            <person name="Hunt B.G."/>
            <person name="Huylmans A.K."/>
            <person name="Khalil S.M."/>
            <person name="Mitchell R.D."/>
            <person name="Munoz-Torres M.C."/>
            <person name="Mustard J.A."/>
            <person name="Pan H."/>
            <person name="Reese J.T."/>
            <person name="Scharf M.E."/>
            <person name="Sun F."/>
            <person name="Vogel H."/>
            <person name="Xiao J."/>
            <person name="Yang W."/>
            <person name="Yang Z."/>
            <person name="Yang Z."/>
            <person name="Zhou J."/>
            <person name="Zhu J."/>
            <person name="Brent C.S."/>
            <person name="Elsik C.G."/>
            <person name="Goodisman M.A."/>
            <person name="Liberles D.A."/>
            <person name="Roe R.M."/>
            <person name="Vargo E.L."/>
            <person name="Vilcinskas A."/>
            <person name="Wang J."/>
            <person name="Bornberg-Bauer E."/>
            <person name="Korb J."/>
            <person name="Zhang G."/>
            <person name="Liebig J."/>
        </authorList>
    </citation>
    <scope>NUCLEOTIDE SEQUENCE [LARGE SCALE GENOMIC DNA]</scope>
    <source>
        <tissue evidence="3">Whole organism</tissue>
    </source>
</reference>
<dbReference type="InParanoid" id="A0A067QQK2"/>
<feature type="compositionally biased region" description="Basic and acidic residues" evidence="1">
    <location>
        <begin position="1"/>
        <end position="19"/>
    </location>
</feature>
<dbReference type="Proteomes" id="UP000027135">
    <property type="component" value="Unassembled WGS sequence"/>
</dbReference>
<feature type="compositionally biased region" description="Basic and acidic residues" evidence="1">
    <location>
        <begin position="81"/>
        <end position="91"/>
    </location>
</feature>
<keyword evidence="2" id="KW-0472">Membrane</keyword>
<feature type="compositionally biased region" description="Polar residues" evidence="1">
    <location>
        <begin position="98"/>
        <end position="115"/>
    </location>
</feature>
<evidence type="ECO:0000313" key="4">
    <source>
        <dbReference type="Proteomes" id="UP000027135"/>
    </source>
</evidence>
<feature type="region of interest" description="Disordered" evidence="1">
    <location>
        <begin position="44"/>
        <end position="115"/>
    </location>
</feature>
<evidence type="ECO:0000256" key="2">
    <source>
        <dbReference type="SAM" id="Phobius"/>
    </source>
</evidence>
<keyword evidence="2" id="KW-0812">Transmembrane</keyword>
<protein>
    <submittedName>
        <fullName evidence="3">Uncharacterized protein</fullName>
    </submittedName>
</protein>
<accession>A0A067QQK2</accession>
<name>A0A067QQK2_ZOONE</name>
<dbReference type="AlphaFoldDB" id="A0A067QQK2"/>